<dbReference type="Proteomes" id="UP000414233">
    <property type="component" value="Unassembled WGS sequence"/>
</dbReference>
<proteinExistence type="inferred from homology"/>
<dbReference type="AlphaFoldDB" id="A0A5E4TEX9"/>
<keyword evidence="2" id="KW-0564">Palmitate</keyword>
<comment type="similarity">
    <text evidence="1 2">Belongs to the outer membrane factor (OMF) (TC 1.B.17) family.</text>
</comment>
<sequence>MNGAWACVVCRSCRRRVLRAAMATVVGATLAACAVGPDYHTPAPPAGERFTPEPLPDQTVSTPGMPGTAGASQQFVVARDIPGEWWSLFHCAPLDALIREALANSPNLAAAQAALRQARENLNAEVGSALYPAINAQVGATREKISGLAFGATSGSTEFNLYNASVNVSYSLDLFGGARRELEALRAQIDYQQYQWQAAYLALTANLVTASVREASLRAQIAATEQIAADQAQQLELLTRQFDLGGVSQTAVLAQRTTLAQTRATLPPLQQALDQTRHQIAVLAGKPPSDTSLPQFQLSDFSLPQTLPVSLPSALVRQRPDILAADALLHQASAKIGVAAAAMYPQLNLTASYGAQALTPAGLFRSGSTVWSLGAALLQPIFRGGQLSAQKRAAVAAYDQAGAQYQQTVLLAFQNVADSLRALDNDARALAAQAEAADAARNSLALSEQQYRLGGVSYLALLDAQRQYQQTVVALVQAQAARYADTAALFQATGGGWWNAPQPPDVKPAFKTQAKSAAPAGSEQ</sequence>
<name>A0A5E4TEX9_9BURK</name>
<dbReference type="PANTHER" id="PTHR30203">
    <property type="entry name" value="OUTER MEMBRANE CATION EFFLUX PROTEIN"/>
    <property type="match status" value="1"/>
</dbReference>
<keyword evidence="2" id="KW-1134">Transmembrane beta strand</keyword>
<dbReference type="SUPFAM" id="SSF56954">
    <property type="entry name" value="Outer membrane efflux proteins (OEP)"/>
    <property type="match status" value="1"/>
</dbReference>
<dbReference type="InterPro" id="IPR003423">
    <property type="entry name" value="OMP_efflux"/>
</dbReference>
<reference evidence="4 5" key="1">
    <citation type="submission" date="2019-08" db="EMBL/GenBank/DDBJ databases">
        <authorList>
            <person name="Peeters C."/>
        </authorList>
    </citation>
    <scope>NUCLEOTIDE SEQUENCE [LARGE SCALE GENOMIC DNA]</scope>
    <source>
        <strain evidence="4 5">LMG 30175</strain>
    </source>
</reference>
<feature type="chain" id="PRO_5023155780" evidence="2">
    <location>
        <begin position="35"/>
        <end position="524"/>
    </location>
</feature>
<comment type="subcellular location">
    <subcellularLocation>
        <location evidence="2">Cell membrane</location>
        <topology evidence="2">Lipid-anchor</topology>
    </subcellularLocation>
</comment>
<evidence type="ECO:0000256" key="2">
    <source>
        <dbReference type="RuleBase" id="RU362097"/>
    </source>
</evidence>
<keyword evidence="2" id="KW-0472">Membrane</keyword>
<evidence type="ECO:0000256" key="3">
    <source>
        <dbReference type="SAM" id="MobiDB-lite"/>
    </source>
</evidence>
<accession>A0A5E4TEX9</accession>
<gene>
    <name evidence="4" type="ORF">PTE30175_01332</name>
</gene>
<feature type="region of interest" description="Disordered" evidence="3">
    <location>
        <begin position="44"/>
        <end position="66"/>
    </location>
</feature>
<keyword evidence="5" id="KW-1185">Reference proteome</keyword>
<dbReference type="InterPro" id="IPR010131">
    <property type="entry name" value="MdtP/NodT-like"/>
</dbReference>
<protein>
    <submittedName>
        <fullName evidence="4">RND transporter</fullName>
    </submittedName>
</protein>
<dbReference type="EMBL" id="CABPRZ010000004">
    <property type="protein sequence ID" value="VVD86485.1"/>
    <property type="molecule type" value="Genomic_DNA"/>
</dbReference>
<dbReference type="NCBIfam" id="TIGR01845">
    <property type="entry name" value="outer_NodT"/>
    <property type="match status" value="1"/>
</dbReference>
<dbReference type="Gene3D" id="2.20.200.10">
    <property type="entry name" value="Outer membrane efflux proteins (OEP)"/>
    <property type="match status" value="1"/>
</dbReference>
<organism evidence="4 5">
    <name type="scientific">Pandoraea terrae</name>
    <dbReference type="NCBI Taxonomy" id="1537710"/>
    <lineage>
        <taxon>Bacteria</taxon>
        <taxon>Pseudomonadati</taxon>
        <taxon>Pseudomonadota</taxon>
        <taxon>Betaproteobacteria</taxon>
        <taxon>Burkholderiales</taxon>
        <taxon>Burkholderiaceae</taxon>
        <taxon>Pandoraea</taxon>
    </lineage>
</organism>
<keyword evidence="2" id="KW-0812">Transmembrane</keyword>
<dbReference type="GO" id="GO:0015562">
    <property type="term" value="F:efflux transmembrane transporter activity"/>
    <property type="evidence" value="ECO:0007669"/>
    <property type="project" value="InterPro"/>
</dbReference>
<feature type="signal peptide" evidence="2">
    <location>
        <begin position="1"/>
        <end position="34"/>
    </location>
</feature>
<keyword evidence="2" id="KW-0732">Signal</keyword>
<evidence type="ECO:0000256" key="1">
    <source>
        <dbReference type="ARBA" id="ARBA00007613"/>
    </source>
</evidence>
<evidence type="ECO:0000313" key="4">
    <source>
        <dbReference type="EMBL" id="VVD86485.1"/>
    </source>
</evidence>
<dbReference type="Gene3D" id="1.20.1600.10">
    <property type="entry name" value="Outer membrane efflux proteins (OEP)"/>
    <property type="match status" value="1"/>
</dbReference>
<feature type="region of interest" description="Disordered" evidence="3">
    <location>
        <begin position="501"/>
        <end position="524"/>
    </location>
</feature>
<dbReference type="Pfam" id="PF02321">
    <property type="entry name" value="OEP"/>
    <property type="match status" value="2"/>
</dbReference>
<dbReference type="GO" id="GO:0005886">
    <property type="term" value="C:plasma membrane"/>
    <property type="evidence" value="ECO:0007669"/>
    <property type="project" value="UniProtKB-SubCell"/>
</dbReference>
<keyword evidence="2" id="KW-0449">Lipoprotein</keyword>
<dbReference type="PANTHER" id="PTHR30203:SF33">
    <property type="entry name" value="BLR4455 PROTEIN"/>
    <property type="match status" value="1"/>
</dbReference>
<evidence type="ECO:0000313" key="5">
    <source>
        <dbReference type="Proteomes" id="UP000414233"/>
    </source>
</evidence>